<dbReference type="GO" id="GO:0005634">
    <property type="term" value="C:nucleus"/>
    <property type="evidence" value="ECO:0007669"/>
    <property type="project" value="UniProtKB-SubCell"/>
</dbReference>
<keyword evidence="2" id="KW-0539">Nucleus</keyword>
<feature type="compositionally biased region" description="Acidic residues" evidence="4">
    <location>
        <begin position="1016"/>
        <end position="1025"/>
    </location>
</feature>
<evidence type="ECO:0000313" key="7">
    <source>
        <dbReference type="WBParaSite" id="MBELARI_LOCUS10006"/>
    </source>
</evidence>
<dbReference type="InterPro" id="IPR008978">
    <property type="entry name" value="HSP20-like_chaperone"/>
</dbReference>
<proteinExistence type="inferred from homology"/>
<evidence type="ECO:0000259" key="5">
    <source>
        <dbReference type="PROSITE" id="PS51203"/>
    </source>
</evidence>
<reference evidence="7" key="1">
    <citation type="submission" date="2024-02" db="UniProtKB">
        <authorList>
            <consortium name="WormBaseParasite"/>
        </authorList>
    </citation>
    <scope>IDENTIFICATION</scope>
</reference>
<evidence type="ECO:0000313" key="6">
    <source>
        <dbReference type="Proteomes" id="UP000887575"/>
    </source>
</evidence>
<dbReference type="GO" id="GO:0005829">
    <property type="term" value="C:cytosol"/>
    <property type="evidence" value="ECO:0007669"/>
    <property type="project" value="TreeGrafter"/>
</dbReference>
<dbReference type="SUPFAM" id="SSF49764">
    <property type="entry name" value="HSP20-like chaperones"/>
    <property type="match status" value="1"/>
</dbReference>
<dbReference type="GO" id="GO:0051087">
    <property type="term" value="F:protein-folding chaperone binding"/>
    <property type="evidence" value="ECO:0007669"/>
    <property type="project" value="TreeGrafter"/>
</dbReference>
<keyword evidence="6" id="KW-1185">Reference proteome</keyword>
<dbReference type="InterPro" id="IPR025927">
    <property type="entry name" value="Znf_KANL2-like"/>
</dbReference>
<dbReference type="Pfam" id="PF13891">
    <property type="entry name" value="zf-C3HC3H_KANSL2"/>
    <property type="match status" value="1"/>
</dbReference>
<protein>
    <submittedName>
        <fullName evidence="7">CS domain-containing protein</fullName>
    </submittedName>
</protein>
<evidence type="ECO:0000256" key="4">
    <source>
        <dbReference type="SAM" id="MobiDB-lite"/>
    </source>
</evidence>
<evidence type="ECO:0000256" key="2">
    <source>
        <dbReference type="ARBA" id="ARBA00023242"/>
    </source>
</evidence>
<feature type="region of interest" description="Disordered" evidence="4">
    <location>
        <begin position="585"/>
        <end position="647"/>
    </location>
</feature>
<dbReference type="Proteomes" id="UP000887575">
    <property type="component" value="Unassembled WGS sequence"/>
</dbReference>
<evidence type="ECO:0000256" key="3">
    <source>
        <dbReference type="ARBA" id="ARBA00025733"/>
    </source>
</evidence>
<dbReference type="InterPro" id="IPR007052">
    <property type="entry name" value="CS_dom"/>
</dbReference>
<evidence type="ECO:0000256" key="1">
    <source>
        <dbReference type="ARBA" id="ARBA00004123"/>
    </source>
</evidence>
<dbReference type="PANTHER" id="PTHR22932">
    <property type="entry name" value="TELOMERASE-BINDING PROTEIN P23 HSP90 CO-CHAPERONE"/>
    <property type="match status" value="1"/>
</dbReference>
<comment type="subcellular location">
    <subcellularLocation>
        <location evidence="1">Nucleus</location>
    </subcellularLocation>
</comment>
<organism evidence="6 7">
    <name type="scientific">Mesorhabditis belari</name>
    <dbReference type="NCBI Taxonomy" id="2138241"/>
    <lineage>
        <taxon>Eukaryota</taxon>
        <taxon>Metazoa</taxon>
        <taxon>Ecdysozoa</taxon>
        <taxon>Nematoda</taxon>
        <taxon>Chromadorea</taxon>
        <taxon>Rhabditida</taxon>
        <taxon>Rhabditina</taxon>
        <taxon>Rhabditomorpha</taxon>
        <taxon>Rhabditoidea</taxon>
        <taxon>Rhabditidae</taxon>
        <taxon>Mesorhabditinae</taxon>
        <taxon>Mesorhabditis</taxon>
    </lineage>
</organism>
<dbReference type="WBParaSite" id="MBELARI_LOCUS10006">
    <property type="protein sequence ID" value="MBELARI_LOCUS10006"/>
    <property type="gene ID" value="MBELARI_LOCUS10006"/>
</dbReference>
<feature type="domain" description="CS" evidence="5">
    <location>
        <begin position="911"/>
        <end position="997"/>
    </location>
</feature>
<dbReference type="PANTHER" id="PTHR22932:SF1">
    <property type="entry name" value="CO-CHAPERONE PROTEIN DAF-41"/>
    <property type="match status" value="1"/>
</dbReference>
<comment type="similarity">
    <text evidence="3">Belongs to the p23/wos2 family.</text>
</comment>
<dbReference type="GO" id="GO:0051879">
    <property type="term" value="F:Hsp90 protein binding"/>
    <property type="evidence" value="ECO:0007669"/>
    <property type="project" value="InterPro"/>
</dbReference>
<dbReference type="Gene3D" id="2.60.40.790">
    <property type="match status" value="1"/>
</dbReference>
<dbReference type="InterPro" id="IPR045250">
    <property type="entry name" value="p23-like"/>
</dbReference>
<dbReference type="GO" id="GO:0051131">
    <property type="term" value="P:chaperone-mediated protein complex assembly"/>
    <property type="evidence" value="ECO:0007669"/>
    <property type="project" value="TreeGrafter"/>
</dbReference>
<feature type="compositionally biased region" description="Polar residues" evidence="4">
    <location>
        <begin position="601"/>
        <end position="639"/>
    </location>
</feature>
<accession>A0AAF3J1B2</accession>
<dbReference type="FunFam" id="2.60.40.790:FF:000013">
    <property type="entry name" value="Very-long-chain (3R)-3-hydroxyacyl-CoA dehydratase"/>
    <property type="match status" value="1"/>
</dbReference>
<name>A0AAF3J1B2_9BILA</name>
<feature type="region of interest" description="Disordered" evidence="4">
    <location>
        <begin position="1016"/>
        <end position="1081"/>
    </location>
</feature>
<sequence>MELPSESSTLVPTPGTSYCYMEDQQLKSVQCRYVSQRTLIRCQHKRPFDQPFAVCGVHAALSDHIRDSFHQDRTFMDTVVKKRYKKVMCQNSVVSEGYPAFNLLGSCYNYADNSLVPLAPPSSLRFAEVFSKKELPKQQVHDINKTIELLKLKKELLLKNACYYEELKASTSKVQLSGATALKERLKEVRFRPTRLQNSRKLQRERPPKYCSFGKSRRIVGSEGAFPEDATKFECMLVLDEIIEDVAANLGDNEEGCRNRCLPLAHFCREHILLDDLQQLFEKCNDCQGCVPRFGAGCCTKEFVGLKRMKKTSLASLLPPLSVNVGEGNFSEVKPNLLLKLSQNTTPNGLSGERPKAIRKVNFMIDAEEGNKNSAASSMRTGQNFSTCDLSLQASAPEEKVVITEVITCSRIRPFNREAFEQSRRTSGLLKESTNKGYASVKKPASRKRLPSTDLNLASTLQPTLGEKALTSDFLHIAKSSNTATPPFRQSPVAAQLYKMYSPPPPPKPAAPFALPAAQSDRLLKQPFRVAYRASDNRPTLTVAGTQGHPKNFQNPIHSLPSPLTLQDKKATLMATGIPGIPKISKNVQNAKPPTPLISKVSGTTESLTMNGQSTNESTSLNPTTNASNEAETAKSVSSPKLIGENHNENLHSSQHIVSGLAQGETYRPANQTTASTPRIIANTTKKIVAIRNGTRFIVGHSQQFTDGLTHPVSTPVLTTASRTTQPILRLPLYQREFLQNKAVNVAASQSETELKKVNIQYRNSNGHSQSIVQATVPNNSLSNGLLIHKNSGEVEKNCDGKTAASDFKTEDSNGHSQSIVQATVPNNDFHTNNKDEPVATHINNGKLPVTNDSHTQDDLTNNGWQGVNGNPLDMLAHVASLSQAAQSTDHLHNGFWLKNPLYRGFMASTTKHPSVLWAQREGFLYLTIEVDDAKIEDLTLSEQSLHFKGNNTSGSYEATLEFFENVDKESLKKYSGTRFLELTVNKATGKWWSRLLKNKEKVHWLKVDFGKWKDEDESDIDDEPAAGASGFDLSNYMSQLGGAPGGAPDFDGLDMGEEDDDDMPDLEDTKEEEDEKDQSK</sequence>
<dbReference type="CDD" id="cd06465">
    <property type="entry name" value="p23_hB-ind1_like"/>
    <property type="match status" value="1"/>
</dbReference>
<feature type="compositionally biased region" description="Acidic residues" evidence="4">
    <location>
        <begin position="1052"/>
        <end position="1081"/>
    </location>
</feature>
<dbReference type="GO" id="GO:0006457">
    <property type="term" value="P:protein folding"/>
    <property type="evidence" value="ECO:0007669"/>
    <property type="project" value="TreeGrafter"/>
</dbReference>
<dbReference type="AlphaFoldDB" id="A0AAF3J1B2"/>
<dbReference type="PROSITE" id="PS51203">
    <property type="entry name" value="CS"/>
    <property type="match status" value="1"/>
</dbReference>
<feature type="region of interest" description="Disordered" evidence="4">
    <location>
        <begin position="420"/>
        <end position="453"/>
    </location>
</feature>